<name>A0A099FL54_PARVE</name>
<dbReference type="EMBL" id="QTUJ01000001">
    <property type="protein sequence ID" value="REF72057.1"/>
    <property type="molecule type" value="Genomic_DNA"/>
</dbReference>
<feature type="signal peptide" evidence="1">
    <location>
        <begin position="1"/>
        <end position="19"/>
    </location>
</feature>
<dbReference type="Proteomes" id="UP000256794">
    <property type="component" value="Unassembled WGS sequence"/>
</dbReference>
<proteinExistence type="predicted"/>
<evidence type="ECO:0008006" key="6">
    <source>
        <dbReference type="Google" id="ProtNLM"/>
    </source>
</evidence>
<gene>
    <name evidence="3" type="ORF">ATH84_101274</name>
    <name evidence="2" type="ORF">BDD41_0523</name>
</gene>
<evidence type="ECO:0000313" key="4">
    <source>
        <dbReference type="Proteomes" id="UP000256794"/>
    </source>
</evidence>
<dbReference type="AlphaFoldDB" id="A0A099FL54"/>
<protein>
    <recommendedName>
        <fullName evidence="6">DUF1311 domain-containing protein</fullName>
    </recommendedName>
</protein>
<evidence type="ECO:0000313" key="3">
    <source>
        <dbReference type="EMBL" id="REG47055.1"/>
    </source>
</evidence>
<dbReference type="OrthoDB" id="7870727at2"/>
<dbReference type="Proteomes" id="UP000256941">
    <property type="component" value="Unassembled WGS sequence"/>
</dbReference>
<dbReference type="RefSeq" id="WP_036753356.1">
    <property type="nucleotide sequence ID" value="NZ_CP035287.1"/>
</dbReference>
<keyword evidence="4" id="KW-1185">Reference proteome</keyword>
<keyword evidence="1" id="KW-0732">Signal</keyword>
<accession>A0A3D9XNM9</accession>
<dbReference type="eggNOG" id="ENOG5031WVR">
    <property type="taxonomic scope" value="Bacteria"/>
</dbReference>
<comment type="caution">
    <text evidence="2">The sequence shown here is derived from an EMBL/GenBank/DDBJ whole genome shotgun (WGS) entry which is preliminary data.</text>
</comment>
<organism evidence="2 5">
    <name type="scientific">Paracoccus versutus</name>
    <name type="common">Thiobacillus versutus</name>
    <dbReference type="NCBI Taxonomy" id="34007"/>
    <lineage>
        <taxon>Bacteria</taxon>
        <taxon>Pseudomonadati</taxon>
        <taxon>Pseudomonadota</taxon>
        <taxon>Alphaproteobacteria</taxon>
        <taxon>Rhodobacterales</taxon>
        <taxon>Paracoccaceae</taxon>
        <taxon>Paracoccus</taxon>
    </lineage>
</organism>
<reference evidence="4 5" key="1">
    <citation type="submission" date="2018-08" db="EMBL/GenBank/DDBJ databases">
        <title>Genomic Encyclopedia of Archaeal and Bacterial Type Strains, Phase II (KMG-II): from individual species to whole genera.</title>
        <authorList>
            <person name="Goeker M."/>
        </authorList>
    </citation>
    <scope>NUCLEOTIDE SEQUENCE [LARGE SCALE GENOMIC DNA]</scope>
    <source>
        <strain evidence="2 5">DSM 17099</strain>
        <strain evidence="3 4">DSM 582</strain>
    </source>
</reference>
<accession>A0A099FL54</accession>
<feature type="chain" id="PRO_5044540506" description="DUF1311 domain-containing protein" evidence="1">
    <location>
        <begin position="20"/>
        <end position="167"/>
    </location>
</feature>
<evidence type="ECO:0000256" key="1">
    <source>
        <dbReference type="SAM" id="SignalP"/>
    </source>
</evidence>
<dbReference type="EMBL" id="QUMX01000012">
    <property type="protein sequence ID" value="REG47055.1"/>
    <property type="molecule type" value="Genomic_DNA"/>
</dbReference>
<evidence type="ECO:0000313" key="5">
    <source>
        <dbReference type="Proteomes" id="UP000256941"/>
    </source>
</evidence>
<evidence type="ECO:0000313" key="2">
    <source>
        <dbReference type="EMBL" id="REF72057.1"/>
    </source>
</evidence>
<sequence length="167" mass="18980">MRVAFVLLAGFSLGTGAFAQEGDDFGFPVPINVQTQRQLLSEAFPQVDNSLKKLDSLIKYRRDLELYRVTYLEAFNESIDQICRDLLIVEARVNAAAGRGDLSPNEKSNYDYRIAEERGQCSVSNKSSSRYYRLYDQFMGIYRDEAASSRDRLNSCYASDPCRLGQE</sequence>